<dbReference type="EMBL" id="CM023488">
    <property type="protein sequence ID" value="KAH6924202.1"/>
    <property type="molecule type" value="Genomic_DNA"/>
</dbReference>
<name>A0ACB7RTI1_HYAAI</name>
<evidence type="ECO:0000313" key="1">
    <source>
        <dbReference type="EMBL" id="KAH6924202.1"/>
    </source>
</evidence>
<proteinExistence type="predicted"/>
<reference evidence="1" key="1">
    <citation type="submission" date="2020-05" db="EMBL/GenBank/DDBJ databases">
        <title>Large-scale comparative analyses of tick genomes elucidate their genetic diversity and vector capacities.</title>
        <authorList>
            <person name="Jia N."/>
            <person name="Wang J."/>
            <person name="Shi W."/>
            <person name="Du L."/>
            <person name="Sun Y."/>
            <person name="Zhan W."/>
            <person name="Jiang J."/>
            <person name="Wang Q."/>
            <person name="Zhang B."/>
            <person name="Ji P."/>
            <person name="Sakyi L.B."/>
            <person name="Cui X."/>
            <person name="Yuan T."/>
            <person name="Jiang B."/>
            <person name="Yang W."/>
            <person name="Lam T.T.-Y."/>
            <person name="Chang Q."/>
            <person name="Ding S."/>
            <person name="Wang X."/>
            <person name="Zhu J."/>
            <person name="Ruan X."/>
            <person name="Zhao L."/>
            <person name="Wei J."/>
            <person name="Que T."/>
            <person name="Du C."/>
            <person name="Cheng J."/>
            <person name="Dai P."/>
            <person name="Han X."/>
            <person name="Huang E."/>
            <person name="Gao Y."/>
            <person name="Liu J."/>
            <person name="Shao H."/>
            <person name="Ye R."/>
            <person name="Li L."/>
            <person name="Wei W."/>
            <person name="Wang X."/>
            <person name="Wang C."/>
            <person name="Yang T."/>
            <person name="Huo Q."/>
            <person name="Li W."/>
            <person name="Guo W."/>
            <person name="Chen H."/>
            <person name="Zhou L."/>
            <person name="Ni X."/>
            <person name="Tian J."/>
            <person name="Zhou Y."/>
            <person name="Sheng Y."/>
            <person name="Liu T."/>
            <person name="Pan Y."/>
            <person name="Xia L."/>
            <person name="Li J."/>
            <person name="Zhao F."/>
            <person name="Cao W."/>
        </authorList>
    </citation>
    <scope>NUCLEOTIDE SEQUENCE</scope>
    <source>
        <strain evidence="1">Hyas-2018</strain>
    </source>
</reference>
<accession>A0ACB7RTI1</accession>
<comment type="caution">
    <text evidence="1">The sequence shown here is derived from an EMBL/GenBank/DDBJ whole genome shotgun (WGS) entry which is preliminary data.</text>
</comment>
<keyword evidence="2" id="KW-1185">Reference proteome</keyword>
<protein>
    <submittedName>
        <fullName evidence="1">Uncharacterized protein</fullName>
    </submittedName>
</protein>
<evidence type="ECO:0000313" key="2">
    <source>
        <dbReference type="Proteomes" id="UP000821845"/>
    </source>
</evidence>
<organism evidence="1 2">
    <name type="scientific">Hyalomma asiaticum</name>
    <name type="common">Tick</name>
    <dbReference type="NCBI Taxonomy" id="266040"/>
    <lineage>
        <taxon>Eukaryota</taxon>
        <taxon>Metazoa</taxon>
        <taxon>Ecdysozoa</taxon>
        <taxon>Arthropoda</taxon>
        <taxon>Chelicerata</taxon>
        <taxon>Arachnida</taxon>
        <taxon>Acari</taxon>
        <taxon>Parasitiformes</taxon>
        <taxon>Ixodida</taxon>
        <taxon>Ixodoidea</taxon>
        <taxon>Ixodidae</taxon>
        <taxon>Hyalomminae</taxon>
        <taxon>Hyalomma</taxon>
    </lineage>
</organism>
<gene>
    <name evidence="1" type="ORF">HPB50_013844</name>
</gene>
<dbReference type="Proteomes" id="UP000821845">
    <property type="component" value="Chromosome 8"/>
</dbReference>
<sequence length="74" mass="8116">MTVPPRTSLLTFVMCDAFDGCKGVAEADIPLVLERNIYSVRSLVQLQNGCSLGLLRNFGKEHQHVPQATVVAFL</sequence>